<dbReference type="GO" id="GO:0006508">
    <property type="term" value="P:proteolysis"/>
    <property type="evidence" value="ECO:0007669"/>
    <property type="project" value="UniProtKB-KW"/>
</dbReference>
<keyword evidence="7" id="KW-1185">Reference proteome</keyword>
<reference evidence="6 7" key="1">
    <citation type="submission" date="2012-08" db="EMBL/GenBank/DDBJ databases">
        <title>The Genome Sequence of Turicella otitidis ATCC 51513.</title>
        <authorList>
            <consortium name="The Broad Institute Genome Sequencing Platform"/>
            <person name="Earl A."/>
            <person name="Ward D."/>
            <person name="Feldgarden M."/>
            <person name="Gevers D."/>
            <person name="Huys G."/>
            <person name="Walker B."/>
            <person name="Young S.K."/>
            <person name="Zeng Q."/>
            <person name="Gargeya S."/>
            <person name="Fitzgerald M."/>
            <person name="Haas B."/>
            <person name="Abouelleil A."/>
            <person name="Alvarado L."/>
            <person name="Arachchi H.M."/>
            <person name="Berlin A.M."/>
            <person name="Chapman S.B."/>
            <person name="Goldberg J."/>
            <person name="Griggs A."/>
            <person name="Gujja S."/>
            <person name="Hansen M."/>
            <person name="Howarth C."/>
            <person name="Imamovic A."/>
            <person name="Larimer J."/>
            <person name="McCowen C."/>
            <person name="Montmayeur A."/>
            <person name="Murphy C."/>
            <person name="Neiman D."/>
            <person name="Pearson M."/>
            <person name="Priest M."/>
            <person name="Roberts A."/>
            <person name="Saif S."/>
            <person name="Shea T."/>
            <person name="Sisk P."/>
            <person name="Sykes S."/>
            <person name="Wortman J."/>
            <person name="Nusbaum C."/>
            <person name="Birren B."/>
        </authorList>
    </citation>
    <scope>NUCLEOTIDE SEQUENCE [LARGE SCALE GENOMIC DNA]</scope>
    <source>
        <strain evidence="6 7">ATCC 51513</strain>
    </source>
</reference>
<organism evidence="6 7">
    <name type="scientific">Corynebacterium otitidis ATCC 51513</name>
    <dbReference type="NCBI Taxonomy" id="883169"/>
    <lineage>
        <taxon>Bacteria</taxon>
        <taxon>Bacillati</taxon>
        <taxon>Actinomycetota</taxon>
        <taxon>Actinomycetes</taxon>
        <taxon>Mycobacteriales</taxon>
        <taxon>Corynebacteriaceae</taxon>
        <taxon>Corynebacterium</taxon>
    </lineage>
</organism>
<comment type="similarity">
    <text evidence="4">Belongs to the peptidase C1 family.</text>
</comment>
<keyword evidence="3 4" id="KW-0788">Thiol protease</keyword>
<keyword evidence="2 4" id="KW-0378">Hydrolase</keyword>
<evidence type="ECO:0000256" key="4">
    <source>
        <dbReference type="PIRNR" id="PIRNR005700"/>
    </source>
</evidence>
<dbReference type="STRING" id="29321.AAV33_02025"/>
<dbReference type="GO" id="GO:0005737">
    <property type="term" value="C:cytoplasm"/>
    <property type="evidence" value="ECO:0007669"/>
    <property type="project" value="TreeGrafter"/>
</dbReference>
<protein>
    <recommendedName>
        <fullName evidence="4">Aminopeptidase</fullName>
    </recommendedName>
</protein>
<dbReference type="Pfam" id="PF03051">
    <property type="entry name" value="Peptidase_C1_2"/>
    <property type="match status" value="1"/>
</dbReference>
<dbReference type="PROSITE" id="PS00139">
    <property type="entry name" value="THIOL_PROTEASE_CYS"/>
    <property type="match status" value="1"/>
</dbReference>
<dbReference type="GO" id="GO:0009636">
    <property type="term" value="P:response to toxic substance"/>
    <property type="evidence" value="ECO:0007669"/>
    <property type="project" value="TreeGrafter"/>
</dbReference>
<dbReference type="EMBL" id="AHAE01000062">
    <property type="protein sequence ID" value="EJZ81784.1"/>
    <property type="molecule type" value="Genomic_DNA"/>
</dbReference>
<evidence type="ECO:0000256" key="5">
    <source>
        <dbReference type="PIRSR" id="PIRSR005700-1"/>
    </source>
</evidence>
<dbReference type="AlphaFoldDB" id="K0YQG6"/>
<feature type="active site" evidence="5">
    <location>
        <position position="390"/>
    </location>
</feature>
<dbReference type="PANTHER" id="PTHR10363">
    <property type="entry name" value="BLEOMYCIN HYDROLASE"/>
    <property type="match status" value="1"/>
</dbReference>
<dbReference type="InterPro" id="IPR000169">
    <property type="entry name" value="Pept_cys_AS"/>
</dbReference>
<dbReference type="Gene3D" id="3.90.70.10">
    <property type="entry name" value="Cysteine proteinases"/>
    <property type="match status" value="1"/>
</dbReference>
<accession>K0YQG6</accession>
<dbReference type="SUPFAM" id="SSF54001">
    <property type="entry name" value="Cysteine proteinases"/>
    <property type="match status" value="1"/>
</dbReference>
<dbReference type="PATRIC" id="fig|883169.3.peg.1250"/>
<dbReference type="RefSeq" id="WP_004601191.1">
    <property type="nucleotide sequence ID" value="NZ_HF541867.1"/>
</dbReference>
<feature type="active site" evidence="5">
    <location>
        <position position="71"/>
    </location>
</feature>
<evidence type="ECO:0000313" key="7">
    <source>
        <dbReference type="Proteomes" id="UP000006078"/>
    </source>
</evidence>
<dbReference type="Proteomes" id="UP000006078">
    <property type="component" value="Unassembled WGS sequence"/>
</dbReference>
<evidence type="ECO:0000256" key="1">
    <source>
        <dbReference type="ARBA" id="ARBA00022670"/>
    </source>
</evidence>
<gene>
    <name evidence="6" type="ORF">HMPREF9719_01301</name>
</gene>
<feature type="active site" evidence="5">
    <location>
        <position position="357"/>
    </location>
</feature>
<dbReference type="PIRSF" id="PIRSF005700">
    <property type="entry name" value="PepC"/>
    <property type="match status" value="1"/>
</dbReference>
<dbReference type="InterPro" id="IPR004134">
    <property type="entry name" value="Peptidase_C1B"/>
</dbReference>
<dbReference type="GO" id="GO:0070005">
    <property type="term" value="F:cysteine-type aminopeptidase activity"/>
    <property type="evidence" value="ECO:0007669"/>
    <property type="project" value="InterPro"/>
</dbReference>
<sequence>MSSLTTDEANLRRWREDFNADRAANVARNAVTTTDVDSVALDRAVVTSLDHSVSHKVDDWKVTDQKRSGRCWIFSGLNSLRSAVINEEKIKDFEFSQAFAHFYDKLEKANYFLNAMAELADRDIEDRTVQHLLAEPVEDGGQWSMFVALIDKYGAVPKYAMPETHSSSHTAHLNRDLNGLLRRGALKVREDAANAENTIAEVLADAYRVLTIHLGVPPERFVWQYRDKDGDFHREGTYTPREFAKRYIPEDLGEYVCLVNDPRNEYGRRYTVDYLGNVVGAGPVVYLNAPADALKRAAAATLVDGRPVWFGADSTPHASRELGFWADGLYDYESLYGVELGMSKTDRLITGESMMVHAMVFTGVDLADADVIDSAALPENPEINRWRVENSWGGDKADTGFWTMADNFFEPFVYEIAVHPRYLSEELRRGLETEPVALPAWDPMGALAR</sequence>
<keyword evidence="4" id="KW-0031">Aminopeptidase</keyword>
<keyword evidence="1 4" id="KW-0645">Protease</keyword>
<dbReference type="GO" id="GO:0043418">
    <property type="term" value="P:homocysteine catabolic process"/>
    <property type="evidence" value="ECO:0007669"/>
    <property type="project" value="TreeGrafter"/>
</dbReference>
<comment type="caution">
    <text evidence="6">The sequence shown here is derived from an EMBL/GenBank/DDBJ whole genome shotgun (WGS) entry which is preliminary data.</text>
</comment>
<proteinExistence type="inferred from homology"/>
<dbReference type="InterPro" id="IPR038765">
    <property type="entry name" value="Papain-like_cys_pep_sf"/>
</dbReference>
<dbReference type="eggNOG" id="COG3579">
    <property type="taxonomic scope" value="Bacteria"/>
</dbReference>
<dbReference type="HOGENOM" id="CLU_038600_0_1_11"/>
<name>K0YQG6_9CORY</name>
<evidence type="ECO:0000256" key="3">
    <source>
        <dbReference type="ARBA" id="ARBA00022807"/>
    </source>
</evidence>
<dbReference type="CDD" id="cd00585">
    <property type="entry name" value="Peptidase_C1B"/>
    <property type="match status" value="1"/>
</dbReference>
<evidence type="ECO:0000256" key="2">
    <source>
        <dbReference type="ARBA" id="ARBA00022801"/>
    </source>
</evidence>
<dbReference type="PANTHER" id="PTHR10363:SF2">
    <property type="entry name" value="BLEOMYCIN HYDROLASE"/>
    <property type="match status" value="1"/>
</dbReference>
<evidence type="ECO:0000313" key="6">
    <source>
        <dbReference type="EMBL" id="EJZ81784.1"/>
    </source>
</evidence>